<dbReference type="InterPro" id="IPR043502">
    <property type="entry name" value="DNA/RNA_pol_sf"/>
</dbReference>
<dbReference type="InterPro" id="IPR000477">
    <property type="entry name" value="RT_dom"/>
</dbReference>
<dbReference type="PANTHER" id="PTHR33332">
    <property type="entry name" value="REVERSE TRANSCRIPTASE DOMAIN-CONTAINING PROTEIN"/>
    <property type="match status" value="1"/>
</dbReference>
<dbReference type="CDD" id="cd01650">
    <property type="entry name" value="RT_nLTR_like"/>
    <property type="match status" value="1"/>
</dbReference>
<protein>
    <recommendedName>
        <fullName evidence="1">Reverse transcriptase domain-containing protein</fullName>
    </recommendedName>
</protein>
<dbReference type="OrthoDB" id="419189at2759"/>
<dbReference type="AlphaFoldDB" id="A0A8C9W4A3"/>
<dbReference type="GeneTree" id="ENSGT01010000222343"/>
<evidence type="ECO:0000313" key="3">
    <source>
        <dbReference type="Proteomes" id="UP000694397"/>
    </source>
</evidence>
<evidence type="ECO:0000259" key="1">
    <source>
        <dbReference type="PROSITE" id="PS50878"/>
    </source>
</evidence>
<keyword evidence="3" id="KW-1185">Reference proteome</keyword>
<dbReference type="Pfam" id="PF00078">
    <property type="entry name" value="RVT_1"/>
    <property type="match status" value="1"/>
</dbReference>
<accession>A0A8C9W4A3</accession>
<dbReference type="Proteomes" id="UP000694397">
    <property type="component" value="Chromosome 13"/>
</dbReference>
<dbReference type="SUPFAM" id="SSF56219">
    <property type="entry name" value="DNase I-like"/>
    <property type="match status" value="1"/>
</dbReference>
<dbReference type="Ensembl" id="ENSSFOT00015043757.1">
    <property type="protein sequence ID" value="ENSSFOP00015069524.1"/>
    <property type="gene ID" value="ENSSFOG00015028075.1"/>
</dbReference>
<reference evidence="2" key="3">
    <citation type="submission" date="2025-09" db="UniProtKB">
        <authorList>
            <consortium name="Ensembl"/>
        </authorList>
    </citation>
    <scope>IDENTIFICATION</scope>
</reference>
<evidence type="ECO:0000313" key="2">
    <source>
        <dbReference type="Ensembl" id="ENSSFOP00015069524.1"/>
    </source>
</evidence>
<dbReference type="PROSITE" id="PS50878">
    <property type="entry name" value="RT_POL"/>
    <property type="match status" value="1"/>
</dbReference>
<dbReference type="SUPFAM" id="SSF56672">
    <property type="entry name" value="DNA/RNA polymerases"/>
    <property type="match status" value="1"/>
</dbReference>
<reference evidence="2 3" key="1">
    <citation type="submission" date="2019-04" db="EMBL/GenBank/DDBJ databases">
        <authorList>
            <consortium name="Wellcome Sanger Institute Data Sharing"/>
        </authorList>
    </citation>
    <scope>NUCLEOTIDE SEQUENCE [LARGE SCALE GENOMIC DNA]</scope>
</reference>
<proteinExistence type="predicted"/>
<feature type="domain" description="Reverse transcriptase" evidence="1">
    <location>
        <begin position="440"/>
        <end position="706"/>
    </location>
</feature>
<dbReference type="Gene3D" id="3.60.10.10">
    <property type="entry name" value="Endonuclease/exonuclease/phosphatase"/>
    <property type="match status" value="1"/>
</dbReference>
<organism evidence="2 3">
    <name type="scientific">Scleropages formosus</name>
    <name type="common">Asian bonytongue</name>
    <name type="synonym">Osteoglossum formosum</name>
    <dbReference type="NCBI Taxonomy" id="113540"/>
    <lineage>
        <taxon>Eukaryota</taxon>
        <taxon>Metazoa</taxon>
        <taxon>Chordata</taxon>
        <taxon>Craniata</taxon>
        <taxon>Vertebrata</taxon>
        <taxon>Euteleostomi</taxon>
        <taxon>Actinopterygii</taxon>
        <taxon>Neopterygii</taxon>
        <taxon>Teleostei</taxon>
        <taxon>Osteoglossocephala</taxon>
        <taxon>Osteoglossomorpha</taxon>
        <taxon>Osteoglossiformes</taxon>
        <taxon>Osteoglossidae</taxon>
        <taxon>Scleropages</taxon>
    </lineage>
</organism>
<reference evidence="2" key="2">
    <citation type="submission" date="2025-08" db="UniProtKB">
        <authorList>
            <consortium name="Ensembl"/>
        </authorList>
    </citation>
    <scope>IDENTIFICATION</scope>
</reference>
<sequence length="835" mass="94125">MPLKLSDSSVCTRNLKYIKTNILNLPLRPNCNIKCCLLNIRSLTSKAVLVNDLILTAPDGYDYFHKSRSVRRGGGVGVLFNNRLQITQRNRDNFASFEVLQLDFTSNPNIIIFLIYRPPGPYSSFLEEFSNFITDLVINHDKIILMGNFNIHVDVLSDTLANSFLSLLNSIGFTQVITGPTHSRNHTLNLVITYSVDVHHVNIIPSNEAISDHHLVTFDLYLPMPSDNSKTKIVQHTDDTTTAKIINHIRSSDFGTSVDIDQMAIDYNSVVKFLECRKLEHKWRSTKLNVYYVAWSDCLKKYKKALFHARSEFYTKLIDENHKNPHFLFSTIAYLTGKHKDKQCISPTITNDEFLSFFNNKLVNIRKSIVPSSSFLANISASDDDISYLHYLNNFDVITVEEITVLIRSMKSSTCPLDPIATKLLKAAVSVLTEPIVNNTSLLNGCVPKALKIAIIRPLLKKSDLDCNNPCNYRPISNLPFLSKILEKIIASQIVKYLNHHNIFEKFQSGFRTGHSTETALTRVVNDILISSDAGQISILMLLDLSAAFDTVDHSVLLNRLDNLVGLRGTILKWFESYLANREQFVLKSDDSTPSISTTVQYGVPQGSVLGPLLFSLYMLPLGDIIRKHNVNFHSYADDTQLYVSFKPDDPSHVVSLTDCLTCIKLWMSNNFLSLNASKAEVLVVGGDGKTLDTITSIFTTNGITFKRTDCVKDLGVLLDGKLSFVSHVNALTKSCFLQLRSIAKMRRFLCRRDSEKVVHAFVSSKLDYCNALLSGCPYQTVSRLQVDYKILAFSCRAPKLWNSLPVTVRNAPSVSVFKSRLKTYMFTQVFHLVM</sequence>
<name>A0A8C9W4A3_SCLFO</name>
<dbReference type="InterPro" id="IPR036691">
    <property type="entry name" value="Endo/exonu/phosph_ase_sf"/>
</dbReference>